<feature type="transmembrane region" description="Helical" evidence="1">
    <location>
        <begin position="38"/>
        <end position="60"/>
    </location>
</feature>
<keyword evidence="3" id="KW-1185">Reference proteome</keyword>
<reference evidence="2 3" key="1">
    <citation type="submission" date="2018-12" db="EMBL/GenBank/DDBJ databases">
        <authorList>
            <person name="Feng G."/>
            <person name="Zhu H."/>
        </authorList>
    </citation>
    <scope>NUCLEOTIDE SEQUENCE [LARGE SCALE GENOMIC DNA]</scope>
    <source>
        <strain evidence="2 3">9PBR-2</strain>
    </source>
</reference>
<keyword evidence="1" id="KW-0472">Membrane</keyword>
<evidence type="ECO:0000313" key="2">
    <source>
        <dbReference type="EMBL" id="RSK31759.1"/>
    </source>
</evidence>
<dbReference type="OrthoDB" id="6028159at2"/>
<dbReference type="EMBL" id="RWIS01000008">
    <property type="protein sequence ID" value="RSK31759.1"/>
    <property type="molecule type" value="Genomic_DNA"/>
</dbReference>
<protein>
    <recommendedName>
        <fullName evidence="4">PH domain-containing protein</fullName>
    </recommendedName>
</protein>
<gene>
    <name evidence="2" type="ORF">EI290_13095</name>
</gene>
<proteinExistence type="predicted"/>
<evidence type="ECO:0008006" key="4">
    <source>
        <dbReference type="Google" id="ProtNLM"/>
    </source>
</evidence>
<dbReference type="AlphaFoldDB" id="A0A428JGS1"/>
<dbReference type="InterPro" id="IPR048136">
    <property type="entry name" value="STM3941-like"/>
</dbReference>
<dbReference type="RefSeq" id="WP_125430989.1">
    <property type="nucleotide sequence ID" value="NZ_RWIS01000008.1"/>
</dbReference>
<feature type="transmembrane region" description="Helical" evidence="1">
    <location>
        <begin position="12"/>
        <end position="32"/>
    </location>
</feature>
<sequence length="171" mass="18974">MTENLIFHNSRWRYALLTLGGLVFVAMGVFMIVTEGKWGLGLVSIAFFGMCAVVGVWQFFDTRPRLQLSDAGILDRTLGVGLIPWTDIANAYVRGINHEYFICLQLYNEEAYVRRLPPLKRRLASANAALGFTMLSVNLSGVNLNPEQLLEYILKQSAAAQVQPPISPASP</sequence>
<dbReference type="NCBIfam" id="NF041635">
    <property type="entry name" value="STM3941_fam"/>
    <property type="match status" value="1"/>
</dbReference>
<name>A0A428JGS1_9BACT</name>
<keyword evidence="1" id="KW-1133">Transmembrane helix</keyword>
<evidence type="ECO:0000313" key="3">
    <source>
        <dbReference type="Proteomes" id="UP000280066"/>
    </source>
</evidence>
<evidence type="ECO:0000256" key="1">
    <source>
        <dbReference type="SAM" id="Phobius"/>
    </source>
</evidence>
<keyword evidence="1" id="KW-0812">Transmembrane</keyword>
<comment type="caution">
    <text evidence="2">The sequence shown here is derived from an EMBL/GenBank/DDBJ whole genome shotgun (WGS) entry which is preliminary data.</text>
</comment>
<dbReference type="Proteomes" id="UP000280066">
    <property type="component" value="Unassembled WGS sequence"/>
</dbReference>
<organism evidence="2 3">
    <name type="scientific">Hymenobacter metallilatus</name>
    <dbReference type="NCBI Taxonomy" id="2493666"/>
    <lineage>
        <taxon>Bacteria</taxon>
        <taxon>Pseudomonadati</taxon>
        <taxon>Bacteroidota</taxon>
        <taxon>Cytophagia</taxon>
        <taxon>Cytophagales</taxon>
        <taxon>Hymenobacteraceae</taxon>
        <taxon>Hymenobacter</taxon>
    </lineage>
</organism>
<accession>A0A428JGS1</accession>